<accession>A0A508TG32</accession>
<gene>
    <name evidence="7" type="ORF">CI1B_43530</name>
</gene>
<keyword evidence="2" id="KW-1003">Cell membrane</keyword>
<dbReference type="InterPro" id="IPR001851">
    <property type="entry name" value="ABC_transp_permease"/>
</dbReference>
<dbReference type="GO" id="GO:0005886">
    <property type="term" value="C:plasma membrane"/>
    <property type="evidence" value="ECO:0007669"/>
    <property type="project" value="UniProtKB-SubCell"/>
</dbReference>
<comment type="caution">
    <text evidence="7">The sequence shown here is derived from an EMBL/GenBank/DDBJ whole genome shotgun (WGS) entry which is preliminary data.</text>
</comment>
<comment type="subcellular location">
    <subcellularLocation>
        <location evidence="1">Cell membrane</location>
        <topology evidence="1">Multi-pass membrane protein</topology>
    </subcellularLocation>
</comment>
<dbReference type="EMBL" id="CAADFC020000016">
    <property type="protein sequence ID" value="VIO72707.1"/>
    <property type="molecule type" value="Genomic_DNA"/>
</dbReference>
<proteinExistence type="predicted"/>
<dbReference type="PANTHER" id="PTHR30482">
    <property type="entry name" value="HIGH-AFFINITY BRANCHED-CHAIN AMINO ACID TRANSPORT SYSTEM PERMEASE"/>
    <property type="match status" value="1"/>
</dbReference>
<feature type="transmembrane region" description="Helical" evidence="6">
    <location>
        <begin position="49"/>
        <end position="69"/>
    </location>
</feature>
<dbReference type="OrthoDB" id="9804361at2"/>
<feature type="transmembrane region" description="Helical" evidence="6">
    <location>
        <begin position="81"/>
        <end position="99"/>
    </location>
</feature>
<sequence>MSEEVTIARTTARDDISPAAQVRRATFVLVGSAVLGALALPWLSTSYATTLAIEIMIAAIFASGINLLVGTTGLVSLGQGMFLGLGGYGIGIGTTVLGLPLWLSVPATLVLVATLAAAIGAVCTRTRGVEFLLITLAFSQMFYGAAIKLRLTNGSDGMSGIPRPDLGLLGLNADSPVVFYYYILLVTMLAVAAVWRIAESPFGSVLAAIRESERRAAAMGYAVSSYKVGAFVVAAVTCAVAGILQSQYTYFINPDSMSWQLSGEGVLMVIIGSTTAVAGPLVGAAVFVLAKQGLSVLTTEYMLFFGIFFMLVVAFFRNGVVEAFKSAFRSKP</sequence>
<dbReference type="PANTHER" id="PTHR30482:SF17">
    <property type="entry name" value="ABC TRANSPORTER ATP-BINDING PROTEIN"/>
    <property type="match status" value="1"/>
</dbReference>
<evidence type="ECO:0000256" key="5">
    <source>
        <dbReference type="ARBA" id="ARBA00023136"/>
    </source>
</evidence>
<evidence type="ECO:0000256" key="6">
    <source>
        <dbReference type="SAM" id="Phobius"/>
    </source>
</evidence>
<dbReference type="CDD" id="cd06581">
    <property type="entry name" value="TM_PBP1_LivM_like"/>
    <property type="match status" value="1"/>
</dbReference>
<dbReference type="AlphaFoldDB" id="A0A508TG32"/>
<evidence type="ECO:0008006" key="9">
    <source>
        <dbReference type="Google" id="ProtNLM"/>
    </source>
</evidence>
<evidence type="ECO:0000256" key="3">
    <source>
        <dbReference type="ARBA" id="ARBA00022692"/>
    </source>
</evidence>
<keyword evidence="5 6" id="KW-0472">Membrane</keyword>
<feature type="transmembrane region" description="Helical" evidence="6">
    <location>
        <begin position="265"/>
        <end position="289"/>
    </location>
</feature>
<keyword evidence="3 6" id="KW-0812">Transmembrane</keyword>
<evidence type="ECO:0000256" key="2">
    <source>
        <dbReference type="ARBA" id="ARBA00022475"/>
    </source>
</evidence>
<evidence type="ECO:0000256" key="4">
    <source>
        <dbReference type="ARBA" id="ARBA00022989"/>
    </source>
</evidence>
<feature type="transmembrane region" description="Helical" evidence="6">
    <location>
        <begin position="131"/>
        <end position="149"/>
    </location>
</feature>
<evidence type="ECO:0000313" key="8">
    <source>
        <dbReference type="Proteomes" id="UP000328092"/>
    </source>
</evidence>
<name>A0A508TG32_9BRAD</name>
<evidence type="ECO:0000313" key="7">
    <source>
        <dbReference type="EMBL" id="VIO72707.1"/>
    </source>
</evidence>
<keyword evidence="8" id="KW-1185">Reference proteome</keyword>
<feature type="transmembrane region" description="Helical" evidence="6">
    <location>
        <begin position="105"/>
        <end position="124"/>
    </location>
</feature>
<protein>
    <recommendedName>
        <fullName evidence="9">High-affinity branched-chain amino acid transport system permease protein LivH</fullName>
    </recommendedName>
</protein>
<feature type="transmembrane region" description="Helical" evidence="6">
    <location>
        <begin position="301"/>
        <end position="320"/>
    </location>
</feature>
<dbReference type="InterPro" id="IPR043428">
    <property type="entry name" value="LivM-like"/>
</dbReference>
<dbReference type="RefSeq" id="WP_139861537.1">
    <property type="nucleotide sequence ID" value="NZ_CAADFC020000016.1"/>
</dbReference>
<keyword evidence="4 6" id="KW-1133">Transmembrane helix</keyword>
<dbReference type="GO" id="GO:0015658">
    <property type="term" value="F:branched-chain amino acid transmembrane transporter activity"/>
    <property type="evidence" value="ECO:0007669"/>
    <property type="project" value="InterPro"/>
</dbReference>
<feature type="transmembrane region" description="Helical" evidence="6">
    <location>
        <begin position="25"/>
        <end position="43"/>
    </location>
</feature>
<dbReference type="Proteomes" id="UP000328092">
    <property type="component" value="Unassembled WGS sequence"/>
</dbReference>
<reference evidence="7" key="1">
    <citation type="submission" date="2019-02" db="EMBL/GenBank/DDBJ databases">
        <authorList>
            <person name="Pothier F.J."/>
        </authorList>
    </citation>
    <scope>NUCLEOTIDE SEQUENCE</scope>
    <source>
        <strain evidence="7">CI-1B</strain>
    </source>
</reference>
<dbReference type="Pfam" id="PF02653">
    <property type="entry name" value="BPD_transp_2"/>
    <property type="match status" value="1"/>
</dbReference>
<evidence type="ECO:0000256" key="1">
    <source>
        <dbReference type="ARBA" id="ARBA00004651"/>
    </source>
</evidence>
<feature type="transmembrane region" description="Helical" evidence="6">
    <location>
        <begin position="219"/>
        <end position="245"/>
    </location>
</feature>
<feature type="transmembrane region" description="Helical" evidence="6">
    <location>
        <begin position="179"/>
        <end position="198"/>
    </location>
</feature>
<organism evidence="7 8">
    <name type="scientific">Bradyrhizobium ivorense</name>
    <dbReference type="NCBI Taxonomy" id="2511166"/>
    <lineage>
        <taxon>Bacteria</taxon>
        <taxon>Pseudomonadati</taxon>
        <taxon>Pseudomonadota</taxon>
        <taxon>Alphaproteobacteria</taxon>
        <taxon>Hyphomicrobiales</taxon>
        <taxon>Nitrobacteraceae</taxon>
        <taxon>Bradyrhizobium</taxon>
    </lineage>
</organism>